<protein>
    <submittedName>
        <fullName evidence="3">Pentatricopeptide repeat-containing protein</fullName>
    </submittedName>
</protein>
<dbReference type="NCBIfam" id="TIGR00756">
    <property type="entry name" value="PPR"/>
    <property type="match status" value="2"/>
</dbReference>
<reference evidence="3" key="2">
    <citation type="submission" date="2023-06" db="EMBL/GenBank/DDBJ databases">
        <authorList>
            <person name="Ma L."/>
            <person name="Liu K.-W."/>
            <person name="Li Z."/>
            <person name="Hsiao Y.-Y."/>
            <person name="Qi Y."/>
            <person name="Fu T."/>
            <person name="Tang G."/>
            <person name="Zhang D."/>
            <person name="Sun W.-H."/>
            <person name="Liu D.-K."/>
            <person name="Li Y."/>
            <person name="Chen G.-Z."/>
            <person name="Liu X.-D."/>
            <person name="Liao X.-Y."/>
            <person name="Jiang Y.-T."/>
            <person name="Yu X."/>
            <person name="Hao Y."/>
            <person name="Huang J."/>
            <person name="Zhao X.-W."/>
            <person name="Ke S."/>
            <person name="Chen Y.-Y."/>
            <person name="Wu W.-L."/>
            <person name="Hsu J.-L."/>
            <person name="Lin Y.-F."/>
            <person name="Huang M.-D."/>
            <person name="Li C.-Y."/>
            <person name="Huang L."/>
            <person name="Wang Z.-W."/>
            <person name="Zhao X."/>
            <person name="Zhong W.-Y."/>
            <person name="Peng D.-H."/>
            <person name="Ahmad S."/>
            <person name="Lan S."/>
            <person name="Zhang J.-S."/>
            <person name="Tsai W.-C."/>
            <person name="Van De Peer Y."/>
            <person name="Liu Z.-J."/>
        </authorList>
    </citation>
    <scope>NUCLEOTIDE SEQUENCE</scope>
    <source>
        <strain evidence="3">CP</strain>
        <tissue evidence="3">Leaves</tissue>
    </source>
</reference>
<dbReference type="InterPro" id="IPR046960">
    <property type="entry name" value="PPR_At4g14850-like_plant"/>
</dbReference>
<dbReference type="Gene3D" id="1.25.40.10">
    <property type="entry name" value="Tetratricopeptide repeat domain"/>
    <property type="match status" value="2"/>
</dbReference>
<dbReference type="PROSITE" id="PS51375">
    <property type="entry name" value="PPR"/>
    <property type="match status" value="2"/>
</dbReference>
<evidence type="ECO:0000313" key="3">
    <source>
        <dbReference type="EMBL" id="KAK1295804.1"/>
    </source>
</evidence>
<dbReference type="EMBL" id="JAUJYO010000015">
    <property type="protein sequence ID" value="KAK1295804.1"/>
    <property type="molecule type" value="Genomic_DNA"/>
</dbReference>
<reference evidence="3" key="1">
    <citation type="journal article" date="2023" name="Nat. Commun.">
        <title>Diploid and tetraploid genomes of Acorus and the evolution of monocots.</title>
        <authorList>
            <person name="Ma L."/>
            <person name="Liu K.W."/>
            <person name="Li Z."/>
            <person name="Hsiao Y.Y."/>
            <person name="Qi Y."/>
            <person name="Fu T."/>
            <person name="Tang G.D."/>
            <person name="Zhang D."/>
            <person name="Sun W.H."/>
            <person name="Liu D.K."/>
            <person name="Li Y."/>
            <person name="Chen G.Z."/>
            <person name="Liu X.D."/>
            <person name="Liao X.Y."/>
            <person name="Jiang Y.T."/>
            <person name="Yu X."/>
            <person name="Hao Y."/>
            <person name="Huang J."/>
            <person name="Zhao X.W."/>
            <person name="Ke S."/>
            <person name="Chen Y.Y."/>
            <person name="Wu W.L."/>
            <person name="Hsu J.L."/>
            <person name="Lin Y.F."/>
            <person name="Huang M.D."/>
            <person name="Li C.Y."/>
            <person name="Huang L."/>
            <person name="Wang Z.W."/>
            <person name="Zhao X."/>
            <person name="Zhong W.Y."/>
            <person name="Peng D.H."/>
            <person name="Ahmad S."/>
            <person name="Lan S."/>
            <person name="Zhang J.S."/>
            <person name="Tsai W.C."/>
            <person name="Van de Peer Y."/>
            <person name="Liu Z.J."/>
        </authorList>
    </citation>
    <scope>NUCLEOTIDE SEQUENCE</scope>
    <source>
        <strain evidence="3">CP</strain>
    </source>
</reference>
<organism evidence="3 4">
    <name type="scientific">Acorus calamus</name>
    <name type="common">Sweet flag</name>
    <dbReference type="NCBI Taxonomy" id="4465"/>
    <lineage>
        <taxon>Eukaryota</taxon>
        <taxon>Viridiplantae</taxon>
        <taxon>Streptophyta</taxon>
        <taxon>Embryophyta</taxon>
        <taxon>Tracheophyta</taxon>
        <taxon>Spermatophyta</taxon>
        <taxon>Magnoliopsida</taxon>
        <taxon>Liliopsida</taxon>
        <taxon>Acoraceae</taxon>
        <taxon>Acorus</taxon>
    </lineage>
</organism>
<name>A0AAV9D510_ACOCL</name>
<sequence>MGEGNPHISHRENLPLKDEIHYTHVRWQKDSQAHHLLLSKLLSFPTTPTSYALSILLSIPSHSTPLFNRFITRFSRSRDANHEAAVLAYAKMRRDGVPIDRFSLPPLLRSTARIEGGGVVGREVHGLAVKMGFGSDPFVQTGLVGFYGARGRVGDARLVFDRMSNRDLIAWGVMLDGYYQSGHYKEVLSLYQEMKKGPSPDPDQVIFVTILSACARTRDLKSGEQIHASISRRNLATDGHLDTALINMYASCASMDTARRLYDRMPPPKNPIASTAMVSGYSKSGSISAARSIFDQTVDRDLVSWSAMISAYAESDRPDEALKLFSQMRASGVQPDRVTVLSVVSACARIGALERARWIDDFARARGFRGTWWWTMRSSTCMRSAGAWRTRCGCSRGWGGGGT</sequence>
<dbReference type="GO" id="GO:0009451">
    <property type="term" value="P:RNA modification"/>
    <property type="evidence" value="ECO:0007669"/>
    <property type="project" value="InterPro"/>
</dbReference>
<evidence type="ECO:0000313" key="4">
    <source>
        <dbReference type="Proteomes" id="UP001180020"/>
    </source>
</evidence>
<evidence type="ECO:0000256" key="2">
    <source>
        <dbReference type="PROSITE-ProRule" id="PRU00708"/>
    </source>
</evidence>
<dbReference type="InterPro" id="IPR002885">
    <property type="entry name" value="PPR_rpt"/>
</dbReference>
<dbReference type="FunFam" id="1.25.40.10:FF:000348">
    <property type="entry name" value="Pentatricopeptide repeat-containing protein chloroplastic"/>
    <property type="match status" value="1"/>
</dbReference>
<keyword evidence="4" id="KW-1185">Reference proteome</keyword>
<keyword evidence="1" id="KW-0677">Repeat</keyword>
<dbReference type="GO" id="GO:0003723">
    <property type="term" value="F:RNA binding"/>
    <property type="evidence" value="ECO:0007669"/>
    <property type="project" value="InterPro"/>
</dbReference>
<dbReference type="FunFam" id="1.25.40.10:FF:000196">
    <property type="entry name" value="Pentatricopeptide repeat-containing protein At4g14850"/>
    <property type="match status" value="1"/>
</dbReference>
<feature type="repeat" description="PPR" evidence="2">
    <location>
        <begin position="167"/>
        <end position="197"/>
    </location>
</feature>
<dbReference type="Proteomes" id="UP001180020">
    <property type="component" value="Unassembled WGS sequence"/>
</dbReference>
<evidence type="ECO:0000256" key="1">
    <source>
        <dbReference type="ARBA" id="ARBA00022737"/>
    </source>
</evidence>
<accession>A0AAV9D510</accession>
<dbReference type="Pfam" id="PF01535">
    <property type="entry name" value="PPR"/>
    <property type="match status" value="3"/>
</dbReference>
<dbReference type="Pfam" id="PF13041">
    <property type="entry name" value="PPR_2"/>
    <property type="match status" value="1"/>
</dbReference>
<comment type="caution">
    <text evidence="3">The sequence shown here is derived from an EMBL/GenBank/DDBJ whole genome shotgun (WGS) entry which is preliminary data.</text>
</comment>
<proteinExistence type="predicted"/>
<dbReference type="AlphaFoldDB" id="A0AAV9D510"/>
<gene>
    <name evidence="3" type="primary">PCMP-H3</name>
    <name evidence="3" type="ORF">QJS10_CPB15g02052</name>
</gene>
<dbReference type="PANTHER" id="PTHR24015">
    <property type="entry name" value="OS07G0578800 PROTEIN-RELATED"/>
    <property type="match status" value="1"/>
</dbReference>
<dbReference type="InterPro" id="IPR011990">
    <property type="entry name" value="TPR-like_helical_dom_sf"/>
</dbReference>
<feature type="repeat" description="PPR" evidence="2">
    <location>
        <begin position="301"/>
        <end position="335"/>
    </location>
</feature>